<proteinExistence type="predicted"/>
<dbReference type="SMART" id="SM00906">
    <property type="entry name" value="Fungal_trans"/>
    <property type="match status" value="1"/>
</dbReference>
<comment type="caution">
    <text evidence="8">The sequence shown here is derived from an EMBL/GenBank/DDBJ whole genome shotgun (WGS) entry which is preliminary data.</text>
</comment>
<feature type="region of interest" description="Disordered" evidence="6">
    <location>
        <begin position="89"/>
        <end position="118"/>
    </location>
</feature>
<evidence type="ECO:0000256" key="1">
    <source>
        <dbReference type="ARBA" id="ARBA00022723"/>
    </source>
</evidence>
<evidence type="ECO:0000256" key="2">
    <source>
        <dbReference type="ARBA" id="ARBA00023015"/>
    </source>
</evidence>
<feature type="compositionally biased region" description="Polar residues" evidence="6">
    <location>
        <begin position="99"/>
        <end position="118"/>
    </location>
</feature>
<evidence type="ECO:0000256" key="3">
    <source>
        <dbReference type="ARBA" id="ARBA00023125"/>
    </source>
</evidence>
<keyword evidence="4" id="KW-0804">Transcription</keyword>
<protein>
    <recommendedName>
        <fullName evidence="7">Zn(2)-C6 fungal-type domain-containing protein</fullName>
    </recommendedName>
</protein>
<accession>A0A072PTQ5</accession>
<keyword evidence="9" id="KW-1185">Reference proteome</keyword>
<feature type="domain" description="Zn(2)-C6 fungal-type" evidence="7">
    <location>
        <begin position="56"/>
        <end position="86"/>
    </location>
</feature>
<sequence>MAEPRTDFRSRRRVGYKSLPDPRQFQRLLISLLVVSSMLATEGPPHQKKRLGFRKACFNCRKKKHRCDGARPECSDCRSRGLDCKYERPGTTERAATSERPSSTSFPPDCSANVSGAASSDGLVDPRVACSGAELQNLLSEPSVHSVPLEDGAVPGNHTAVSSREISNGTGPSPALQSAASRTTTQPTGFFGESSSFKFVSKIGSGKALGPSMQTTPVRSPKIVPTSTPFAASEPLLQGAEDIRQGLPPQNFANQLVDAYFEHVHRLYPCLHEPSFRSKYENLWTGNRQDDPTTMVWSAIVNMVFAYGYEFCAEQRGKDHPEQAALFVKQARSIVLAHVFGSPSLHIVQALLLLCHYLQGTLELNECWNLAGLMFRSAFGIGLHIDPPTSGSMAVIEKEERKRVWWACFVLDRTLSMKFGRPPSINMEDAREVDLPLEVDDQYIGEKFPVPRQPYGRPSRLSFFVQTIKLSEVIDNILSSLYRDNPRSKRSHQNLWYPDRPQEATKLGHTVLLDGHLQAFWDAVPTHLKDAPDLRDDKDFQSQRLVMRIRYLQMRLLLQRPCFVLFTKKRIKGDYLTQIALASSQVCVAAARETIQLIHQNFHRRLLNPLWYNLHYVFTSLGVLITVQGLEKAARELLSSDEDVGILNVGIEFLRSASSHSFLASRYLALLPRREFHPRQKNAAGQVHDQQKDDNGTGSNNHESNLEEDGLEYQPTPQTDSRLEISDIMVASTGENYDFSQFDPLCSWDLLSGPVLRQEFLPPGWSTYDAMI</sequence>
<keyword evidence="2" id="KW-0805">Transcription regulation</keyword>
<gene>
    <name evidence="8" type="ORF">A1O9_00686</name>
</gene>
<dbReference type="HOGENOM" id="CLU_008511_2_2_1"/>
<dbReference type="PANTHER" id="PTHR47424:SF3">
    <property type="entry name" value="REGULATORY PROTEIN GAL4"/>
    <property type="match status" value="1"/>
</dbReference>
<dbReference type="InterPro" id="IPR007219">
    <property type="entry name" value="XnlR_reg_dom"/>
</dbReference>
<dbReference type="InterPro" id="IPR036864">
    <property type="entry name" value="Zn2-C6_fun-type_DNA-bd_sf"/>
</dbReference>
<keyword evidence="3" id="KW-0238">DNA-binding</keyword>
<dbReference type="PROSITE" id="PS00463">
    <property type="entry name" value="ZN2_CY6_FUNGAL_1"/>
    <property type="match status" value="1"/>
</dbReference>
<evidence type="ECO:0000256" key="5">
    <source>
        <dbReference type="ARBA" id="ARBA00023242"/>
    </source>
</evidence>
<dbReference type="Pfam" id="PF00172">
    <property type="entry name" value="Zn_clus"/>
    <property type="match status" value="1"/>
</dbReference>
<dbReference type="GO" id="GO:0000978">
    <property type="term" value="F:RNA polymerase II cis-regulatory region sequence-specific DNA binding"/>
    <property type="evidence" value="ECO:0007669"/>
    <property type="project" value="TreeGrafter"/>
</dbReference>
<dbReference type="RefSeq" id="XP_013265303.1">
    <property type="nucleotide sequence ID" value="XM_013409849.1"/>
</dbReference>
<dbReference type="InterPro" id="IPR001138">
    <property type="entry name" value="Zn2Cys6_DnaBD"/>
</dbReference>
<dbReference type="PANTHER" id="PTHR47424">
    <property type="entry name" value="REGULATORY PROTEIN GAL4"/>
    <property type="match status" value="1"/>
</dbReference>
<dbReference type="GO" id="GO:0005634">
    <property type="term" value="C:nucleus"/>
    <property type="evidence" value="ECO:0007669"/>
    <property type="project" value="TreeGrafter"/>
</dbReference>
<dbReference type="CDD" id="cd00067">
    <property type="entry name" value="GAL4"/>
    <property type="match status" value="1"/>
</dbReference>
<evidence type="ECO:0000256" key="6">
    <source>
        <dbReference type="SAM" id="MobiDB-lite"/>
    </source>
</evidence>
<dbReference type="VEuPathDB" id="FungiDB:A1O9_00686"/>
<dbReference type="GO" id="GO:0000981">
    <property type="term" value="F:DNA-binding transcription factor activity, RNA polymerase II-specific"/>
    <property type="evidence" value="ECO:0007669"/>
    <property type="project" value="InterPro"/>
</dbReference>
<dbReference type="GO" id="GO:0000435">
    <property type="term" value="P:positive regulation of transcription from RNA polymerase II promoter by galactose"/>
    <property type="evidence" value="ECO:0007669"/>
    <property type="project" value="TreeGrafter"/>
</dbReference>
<evidence type="ECO:0000256" key="4">
    <source>
        <dbReference type="ARBA" id="ARBA00023163"/>
    </source>
</evidence>
<keyword evidence="1" id="KW-0479">Metal-binding</keyword>
<evidence type="ECO:0000313" key="8">
    <source>
        <dbReference type="EMBL" id="KEF62713.1"/>
    </source>
</evidence>
<evidence type="ECO:0000259" key="7">
    <source>
        <dbReference type="PROSITE" id="PS50048"/>
    </source>
</evidence>
<evidence type="ECO:0000313" key="9">
    <source>
        <dbReference type="Proteomes" id="UP000027920"/>
    </source>
</evidence>
<dbReference type="GO" id="GO:0008270">
    <property type="term" value="F:zinc ion binding"/>
    <property type="evidence" value="ECO:0007669"/>
    <property type="project" value="InterPro"/>
</dbReference>
<dbReference type="EMBL" id="AMGV01000001">
    <property type="protein sequence ID" value="KEF62713.1"/>
    <property type="molecule type" value="Genomic_DNA"/>
</dbReference>
<dbReference type="Proteomes" id="UP000027920">
    <property type="component" value="Unassembled WGS sequence"/>
</dbReference>
<dbReference type="GeneID" id="25275637"/>
<feature type="region of interest" description="Disordered" evidence="6">
    <location>
        <begin position="679"/>
        <end position="719"/>
    </location>
</feature>
<reference evidence="8 9" key="1">
    <citation type="submission" date="2013-03" db="EMBL/GenBank/DDBJ databases">
        <title>The Genome Sequence of Exophiala aquamarina CBS 119918.</title>
        <authorList>
            <consortium name="The Broad Institute Genomics Platform"/>
            <person name="Cuomo C."/>
            <person name="de Hoog S."/>
            <person name="Gorbushina A."/>
            <person name="Walker B."/>
            <person name="Young S.K."/>
            <person name="Zeng Q."/>
            <person name="Gargeya S."/>
            <person name="Fitzgerald M."/>
            <person name="Haas B."/>
            <person name="Abouelleil A."/>
            <person name="Allen A.W."/>
            <person name="Alvarado L."/>
            <person name="Arachchi H.M."/>
            <person name="Berlin A.M."/>
            <person name="Chapman S.B."/>
            <person name="Gainer-Dewar J."/>
            <person name="Goldberg J."/>
            <person name="Griggs A."/>
            <person name="Gujja S."/>
            <person name="Hansen M."/>
            <person name="Howarth C."/>
            <person name="Imamovic A."/>
            <person name="Ireland A."/>
            <person name="Larimer J."/>
            <person name="McCowan C."/>
            <person name="Murphy C."/>
            <person name="Pearson M."/>
            <person name="Poon T.W."/>
            <person name="Priest M."/>
            <person name="Roberts A."/>
            <person name="Saif S."/>
            <person name="Shea T."/>
            <person name="Sisk P."/>
            <person name="Sykes S."/>
            <person name="Wortman J."/>
            <person name="Nusbaum C."/>
            <person name="Birren B."/>
        </authorList>
    </citation>
    <scope>NUCLEOTIDE SEQUENCE [LARGE SCALE GENOMIC DNA]</scope>
    <source>
        <strain evidence="8 9">CBS 119918</strain>
    </source>
</reference>
<dbReference type="PROSITE" id="PS50048">
    <property type="entry name" value="ZN2_CY6_FUNGAL_2"/>
    <property type="match status" value="1"/>
</dbReference>
<dbReference type="Pfam" id="PF04082">
    <property type="entry name" value="Fungal_trans"/>
    <property type="match status" value="1"/>
</dbReference>
<dbReference type="CDD" id="cd12148">
    <property type="entry name" value="fungal_TF_MHR"/>
    <property type="match status" value="1"/>
</dbReference>
<feature type="region of interest" description="Disordered" evidence="6">
    <location>
        <begin position="146"/>
        <end position="189"/>
    </location>
</feature>
<dbReference type="GO" id="GO:0006351">
    <property type="term" value="P:DNA-templated transcription"/>
    <property type="evidence" value="ECO:0007669"/>
    <property type="project" value="InterPro"/>
</dbReference>
<organism evidence="8 9">
    <name type="scientific">Exophiala aquamarina CBS 119918</name>
    <dbReference type="NCBI Taxonomy" id="1182545"/>
    <lineage>
        <taxon>Eukaryota</taxon>
        <taxon>Fungi</taxon>
        <taxon>Dikarya</taxon>
        <taxon>Ascomycota</taxon>
        <taxon>Pezizomycotina</taxon>
        <taxon>Eurotiomycetes</taxon>
        <taxon>Chaetothyriomycetidae</taxon>
        <taxon>Chaetothyriales</taxon>
        <taxon>Herpotrichiellaceae</taxon>
        <taxon>Exophiala</taxon>
    </lineage>
</organism>
<name>A0A072PTQ5_9EURO</name>
<dbReference type="OrthoDB" id="4159052at2759"/>
<dbReference type="SUPFAM" id="SSF57701">
    <property type="entry name" value="Zn2/Cys6 DNA-binding domain"/>
    <property type="match status" value="1"/>
</dbReference>
<dbReference type="AlphaFoldDB" id="A0A072PTQ5"/>
<keyword evidence="5" id="KW-0539">Nucleus</keyword>
<dbReference type="Gene3D" id="4.10.240.10">
    <property type="entry name" value="Zn(2)-C6 fungal-type DNA-binding domain"/>
    <property type="match status" value="1"/>
</dbReference>
<dbReference type="InterPro" id="IPR051127">
    <property type="entry name" value="Fungal_SecMet_Regulators"/>
</dbReference>
<dbReference type="SMART" id="SM00066">
    <property type="entry name" value="GAL4"/>
    <property type="match status" value="1"/>
</dbReference>
<feature type="compositionally biased region" description="Polar residues" evidence="6">
    <location>
        <begin position="159"/>
        <end position="189"/>
    </location>
</feature>